<proteinExistence type="predicted"/>
<feature type="chain" id="PRO_5011707884" evidence="2">
    <location>
        <begin position="18"/>
        <end position="73"/>
    </location>
</feature>
<evidence type="ECO:0000313" key="3">
    <source>
        <dbReference type="EMBL" id="SDX21460.1"/>
    </source>
</evidence>
<accession>A0A1H2ZV48</accession>
<evidence type="ECO:0000313" key="4">
    <source>
        <dbReference type="Proteomes" id="UP000198816"/>
    </source>
</evidence>
<gene>
    <name evidence="3" type="ORF">SAMN05421783_11762</name>
</gene>
<feature type="region of interest" description="Disordered" evidence="1">
    <location>
        <begin position="26"/>
        <end position="46"/>
    </location>
</feature>
<reference evidence="4" key="1">
    <citation type="submission" date="2016-10" db="EMBL/GenBank/DDBJ databases">
        <authorList>
            <person name="Varghese N."/>
            <person name="Submissions S."/>
        </authorList>
    </citation>
    <scope>NUCLEOTIDE SEQUENCE [LARGE SCALE GENOMIC DNA]</scope>
    <source>
        <strain evidence="4">DSM 217</strain>
    </source>
</reference>
<keyword evidence="4" id="KW-1185">Reference proteome</keyword>
<feature type="signal peptide" evidence="2">
    <location>
        <begin position="1"/>
        <end position="17"/>
    </location>
</feature>
<organism evidence="3 4">
    <name type="scientific">Thiocapsa roseopersicina</name>
    <dbReference type="NCBI Taxonomy" id="1058"/>
    <lineage>
        <taxon>Bacteria</taxon>
        <taxon>Pseudomonadati</taxon>
        <taxon>Pseudomonadota</taxon>
        <taxon>Gammaproteobacteria</taxon>
        <taxon>Chromatiales</taxon>
        <taxon>Chromatiaceae</taxon>
        <taxon>Thiocapsa</taxon>
    </lineage>
</organism>
<keyword evidence="2" id="KW-0732">Signal</keyword>
<dbReference type="AlphaFoldDB" id="A0A1H2ZV48"/>
<dbReference type="Proteomes" id="UP000198816">
    <property type="component" value="Unassembled WGS sequence"/>
</dbReference>
<dbReference type="OrthoDB" id="9775207at2"/>
<name>A0A1H2ZV48_THIRO</name>
<evidence type="ECO:0000256" key="1">
    <source>
        <dbReference type="SAM" id="MobiDB-lite"/>
    </source>
</evidence>
<evidence type="ECO:0000256" key="2">
    <source>
        <dbReference type="SAM" id="SignalP"/>
    </source>
</evidence>
<dbReference type="EMBL" id="FNNZ01000017">
    <property type="protein sequence ID" value="SDX21460.1"/>
    <property type="molecule type" value="Genomic_DNA"/>
</dbReference>
<protein>
    <submittedName>
        <fullName evidence="3">Uncharacterized protein</fullName>
    </submittedName>
</protein>
<sequence length="73" mass="7672">MTVSLILLWLSAAPLFAAPRAIEPLTNPLRPPDTSSPHGGAGKVESRRPATLGLAYLLPPVSFGGASLVNWPR</sequence>